<dbReference type="AlphaFoldDB" id="A0A833N3A8"/>
<organism evidence="2 3">
    <name type="scientific">Methylorubrum populi</name>
    <dbReference type="NCBI Taxonomy" id="223967"/>
    <lineage>
        <taxon>Bacteria</taxon>
        <taxon>Pseudomonadati</taxon>
        <taxon>Pseudomonadota</taxon>
        <taxon>Alphaproteobacteria</taxon>
        <taxon>Hyphomicrobiales</taxon>
        <taxon>Methylobacteriaceae</taxon>
        <taxon>Methylorubrum</taxon>
    </lineage>
</organism>
<evidence type="ECO:0000313" key="3">
    <source>
        <dbReference type="Proteomes" id="UP000469949"/>
    </source>
</evidence>
<protein>
    <submittedName>
        <fullName evidence="2">4-aminobutyrate aminotransferase</fullName>
    </submittedName>
</protein>
<feature type="chain" id="PRO_5032935537" evidence="1">
    <location>
        <begin position="44"/>
        <end position="166"/>
    </location>
</feature>
<dbReference type="Proteomes" id="UP000469949">
    <property type="component" value="Unassembled WGS sequence"/>
</dbReference>
<name>A0A833N3A8_9HYPH</name>
<keyword evidence="2" id="KW-0808">Transferase</keyword>
<evidence type="ECO:0000256" key="1">
    <source>
        <dbReference type="SAM" id="SignalP"/>
    </source>
</evidence>
<keyword evidence="1" id="KW-0732">Signal</keyword>
<dbReference type="RefSeq" id="WP_152276884.1">
    <property type="nucleotide sequence ID" value="NZ_WEKV01000009.1"/>
</dbReference>
<sequence>MDLPTSAAKPIAALPAARSASVAGPLAAAVAASWLCLAGPALAQTTVTRSETVPAGKQARLVIVPNLKKDCSSGPMPEIKVVTPPKSGSLITKAGKLKTPAKYRCPNKDAEVQAIFYQPNSGYTGSDGVVVEIKNSDGEVEKRDIRITVDKAGDKAKDEKKNGTDL</sequence>
<dbReference type="EMBL" id="WEKV01000009">
    <property type="protein sequence ID" value="KAB7785549.1"/>
    <property type="molecule type" value="Genomic_DNA"/>
</dbReference>
<reference evidence="2 3" key="1">
    <citation type="submission" date="2019-10" db="EMBL/GenBank/DDBJ databases">
        <title>Draft Genome Sequence of the Caffeine Degrading Methylotroph Methylorubrum populi PINKEL.</title>
        <authorList>
            <person name="Dawson S.C."/>
            <person name="Zhang X."/>
            <person name="Wright M.E."/>
            <person name="Sharma G."/>
            <person name="Langner J.T."/>
            <person name="Ditty J.L."/>
            <person name="Subuyuj G.A."/>
        </authorList>
    </citation>
    <scope>NUCLEOTIDE SEQUENCE [LARGE SCALE GENOMIC DNA]</scope>
    <source>
        <strain evidence="2 3">Pinkel</strain>
    </source>
</reference>
<keyword evidence="2" id="KW-0032">Aminotransferase</keyword>
<gene>
    <name evidence="2" type="ORF">F8B43_2050</name>
</gene>
<evidence type="ECO:0000313" key="2">
    <source>
        <dbReference type="EMBL" id="KAB7785549.1"/>
    </source>
</evidence>
<feature type="signal peptide" evidence="1">
    <location>
        <begin position="1"/>
        <end position="43"/>
    </location>
</feature>
<dbReference type="GO" id="GO:0008483">
    <property type="term" value="F:transaminase activity"/>
    <property type="evidence" value="ECO:0007669"/>
    <property type="project" value="UniProtKB-KW"/>
</dbReference>
<proteinExistence type="predicted"/>
<comment type="caution">
    <text evidence="2">The sequence shown here is derived from an EMBL/GenBank/DDBJ whole genome shotgun (WGS) entry which is preliminary data.</text>
</comment>
<accession>A0A833N3A8</accession>